<feature type="domain" description="Sporulation stage II protein D amidase enhancer LytB N-terminal" evidence="2">
    <location>
        <begin position="206"/>
        <end position="304"/>
    </location>
</feature>
<dbReference type="Pfam" id="PF04122">
    <property type="entry name" value="CW_binding_2"/>
    <property type="match status" value="3"/>
</dbReference>
<dbReference type="PANTHER" id="PTHR30032:SF8">
    <property type="entry name" value="GERMINATION-SPECIFIC N-ACETYLMURAMOYL-L-ALANINE AMIDASE"/>
    <property type="match status" value="1"/>
</dbReference>
<proteinExistence type="predicted"/>
<feature type="chain" id="PRO_5046257038" description="Sporulation stage II protein D amidase enhancer LytB N-terminal domain-containing protein" evidence="1">
    <location>
        <begin position="36"/>
        <end position="722"/>
    </location>
</feature>
<organism evidence="3 4">
    <name type="scientific">Georgenia daeguensis</name>
    <dbReference type="NCBI Taxonomy" id="908355"/>
    <lineage>
        <taxon>Bacteria</taxon>
        <taxon>Bacillati</taxon>
        <taxon>Actinomycetota</taxon>
        <taxon>Actinomycetes</taxon>
        <taxon>Micrococcales</taxon>
        <taxon>Bogoriellaceae</taxon>
        <taxon>Georgenia</taxon>
    </lineage>
</organism>
<dbReference type="InterPro" id="IPR013693">
    <property type="entry name" value="SpoIID/LytB_N"/>
</dbReference>
<reference evidence="4" key="1">
    <citation type="journal article" date="2019" name="Int. J. Syst. Evol. Microbiol.">
        <title>The Global Catalogue of Microorganisms (GCM) 10K type strain sequencing project: providing services to taxonomists for standard genome sequencing and annotation.</title>
        <authorList>
            <consortium name="The Broad Institute Genomics Platform"/>
            <consortium name="The Broad Institute Genome Sequencing Center for Infectious Disease"/>
            <person name="Wu L."/>
            <person name="Ma J."/>
        </authorList>
    </citation>
    <scope>NUCLEOTIDE SEQUENCE [LARGE SCALE GENOMIC DNA]</scope>
    <source>
        <strain evidence="4">JCM 17459</strain>
    </source>
</reference>
<gene>
    <name evidence="3" type="ORF">GCM10022262_29800</name>
</gene>
<dbReference type="Proteomes" id="UP001499841">
    <property type="component" value="Unassembled WGS sequence"/>
</dbReference>
<dbReference type="RefSeq" id="WP_345042796.1">
    <property type="nucleotide sequence ID" value="NZ_BAABBA010000016.1"/>
</dbReference>
<comment type="caution">
    <text evidence="3">The sequence shown here is derived from an EMBL/GenBank/DDBJ whole genome shotgun (WGS) entry which is preliminary data.</text>
</comment>
<dbReference type="EMBL" id="BAABBA010000016">
    <property type="protein sequence ID" value="GAA4288620.1"/>
    <property type="molecule type" value="Genomic_DNA"/>
</dbReference>
<keyword evidence="1" id="KW-0732">Signal</keyword>
<dbReference type="Pfam" id="PF08486">
    <property type="entry name" value="SpoIID"/>
    <property type="match status" value="1"/>
</dbReference>
<dbReference type="InterPro" id="IPR007253">
    <property type="entry name" value="Cell_wall-bd_2"/>
</dbReference>
<evidence type="ECO:0000259" key="2">
    <source>
        <dbReference type="Pfam" id="PF08486"/>
    </source>
</evidence>
<sequence>MSASSTPLRRTAVRLLAGLFAVALLMTGQTAVAHAAEERYPAPADGAWTVDGRGWGHGIGLSQWGAQGAALQGRTADQILGFYYPGTTSGSVANDTVEVALSALVPTSTVTLWAPAGQQAFTVSVDDGASRQVGGGRLTITRNGTTEYVVERRTSPTGGVIERLTLKGTQLRVATGDGVVVARTSSATTGTWYRGTIRLAPSTAAGSFDVVNDVLLEDYLRGVVPRESPASWELEALRAQAVAARSYVLSEGRRSTYFETCDTTQCQVYGGRATVDAAGKVTANKEHARTDEAVRTTAGTVRKYGSAVAFTQFSATNGGYGRTGSKPYLAAQADPYTGTAPGDTRTRWTSELRVDTVARQCPSGGKLNTLVVVSRDGNGDLGGRITKLRLECTTGSRELTGTSAMAFGMYSHWWKPQPEPVTTQVERLSGADRYAVSAATSRANFAPGVAVAYIANGLTSVDALSAAPVAGKNDAPVLLTQAGSLPTAVAAELERLQPQRIVILGGAGAVSSAVQQHLDRYTAGPVVRWSGADRYAVSAAVSRASFSPGVDVAYVANGLTSVDALSAAPVAGMHGAPVLVTQAGALPTAVAAELDRLNPRKIVILGGTGAVSSTVQSQLGRYAPSVGRWSGPDRYAVSAAVSRATFDAGAPVVYVANGLTSIDALSAAPVAGMRGAPVLLTQQGALPTAVLAELERLRPGKVVILGGTGAVSTAVQEQLARM</sequence>
<dbReference type="NCBIfam" id="TIGR02669">
    <property type="entry name" value="SpoIID_LytB"/>
    <property type="match status" value="1"/>
</dbReference>
<dbReference type="PANTHER" id="PTHR30032">
    <property type="entry name" value="N-ACETYLMURAMOYL-L-ALANINE AMIDASE-RELATED"/>
    <property type="match status" value="1"/>
</dbReference>
<feature type="signal peptide" evidence="1">
    <location>
        <begin position="1"/>
        <end position="35"/>
    </location>
</feature>
<name>A0ABP8EXC3_9MICO</name>
<protein>
    <recommendedName>
        <fullName evidence="2">Sporulation stage II protein D amidase enhancer LytB N-terminal domain-containing protein</fullName>
    </recommendedName>
</protein>
<keyword evidence="4" id="KW-1185">Reference proteome</keyword>
<evidence type="ECO:0000256" key="1">
    <source>
        <dbReference type="SAM" id="SignalP"/>
    </source>
</evidence>
<dbReference type="InterPro" id="IPR051922">
    <property type="entry name" value="Bact_Sporulation_Assoc"/>
</dbReference>
<evidence type="ECO:0000313" key="4">
    <source>
        <dbReference type="Proteomes" id="UP001499841"/>
    </source>
</evidence>
<dbReference type="InterPro" id="IPR013486">
    <property type="entry name" value="SpoIID/LytB"/>
</dbReference>
<evidence type="ECO:0000313" key="3">
    <source>
        <dbReference type="EMBL" id="GAA4288620.1"/>
    </source>
</evidence>
<accession>A0ABP8EXC3</accession>